<feature type="domain" description="TSCPD" evidence="6">
    <location>
        <begin position="6"/>
        <end position="81"/>
    </location>
</feature>
<proteinExistence type="inferred from homology"/>
<dbReference type="InterPro" id="IPR023806">
    <property type="entry name" value="CHP03905"/>
</dbReference>
<dbReference type="EC" id="1.17.4.1" evidence="2"/>
<sequence>MKQFTYRPKGVCSSRMDFTVDGDKIVKVQITGGCPGNLLGISKILEQKTIAETIAAFEGVRCGGKQTSCPDQIACALKEYLQTQV</sequence>
<keyword evidence="8" id="KW-1185">Reference proteome</keyword>
<evidence type="ECO:0000256" key="2">
    <source>
        <dbReference type="ARBA" id="ARBA00012274"/>
    </source>
</evidence>
<dbReference type="Pfam" id="PF12637">
    <property type="entry name" value="TSCPD"/>
    <property type="match status" value="1"/>
</dbReference>
<evidence type="ECO:0000256" key="3">
    <source>
        <dbReference type="ARBA" id="ARBA00022634"/>
    </source>
</evidence>
<reference evidence="7 8" key="1">
    <citation type="submission" date="2022-06" db="EMBL/GenBank/DDBJ databases">
        <title>Isolation of gut microbiota from human fecal samples.</title>
        <authorList>
            <person name="Pamer E.G."/>
            <person name="Barat B."/>
            <person name="Waligurski E."/>
            <person name="Medina S."/>
            <person name="Paddock L."/>
            <person name="Mostad J."/>
        </authorList>
    </citation>
    <scope>NUCLEOTIDE SEQUENCE [LARGE SCALE GENOMIC DNA]</scope>
    <source>
        <strain evidence="7 8">DFI.6.1</strain>
    </source>
</reference>
<evidence type="ECO:0000313" key="7">
    <source>
        <dbReference type="EMBL" id="MCQ5121465.1"/>
    </source>
</evidence>
<gene>
    <name evidence="7" type="ORF">NE663_04235</name>
</gene>
<evidence type="ECO:0000313" key="8">
    <source>
        <dbReference type="Proteomes" id="UP001524435"/>
    </source>
</evidence>
<dbReference type="Proteomes" id="UP001524435">
    <property type="component" value="Unassembled WGS sequence"/>
</dbReference>
<dbReference type="NCBIfam" id="TIGR03905">
    <property type="entry name" value="TIGR03905_4_Cys"/>
    <property type="match status" value="1"/>
</dbReference>
<comment type="similarity">
    <text evidence="1">Belongs to the ribonucleoside diphosphate reductase class-2 family.</text>
</comment>
<accession>A0ABT1SLB5</accession>
<comment type="catalytic activity">
    <reaction evidence="5">
        <text>a 2'-deoxyribonucleoside 5'-diphosphate + [thioredoxin]-disulfide + H2O = a ribonucleoside 5'-diphosphate + [thioredoxin]-dithiol</text>
        <dbReference type="Rhea" id="RHEA:23252"/>
        <dbReference type="Rhea" id="RHEA-COMP:10698"/>
        <dbReference type="Rhea" id="RHEA-COMP:10700"/>
        <dbReference type="ChEBI" id="CHEBI:15377"/>
        <dbReference type="ChEBI" id="CHEBI:29950"/>
        <dbReference type="ChEBI" id="CHEBI:50058"/>
        <dbReference type="ChEBI" id="CHEBI:57930"/>
        <dbReference type="ChEBI" id="CHEBI:73316"/>
        <dbReference type="EC" id="1.17.4.1"/>
    </reaction>
</comment>
<dbReference type="EMBL" id="JANGCH010000004">
    <property type="protein sequence ID" value="MCQ5121465.1"/>
    <property type="molecule type" value="Genomic_DNA"/>
</dbReference>
<name>A0ABT1SLB5_9FIRM</name>
<keyword evidence="3" id="KW-0237">DNA synthesis</keyword>
<evidence type="ECO:0000256" key="5">
    <source>
        <dbReference type="ARBA" id="ARBA00047754"/>
    </source>
</evidence>
<keyword evidence="4" id="KW-0547">Nucleotide-binding</keyword>
<dbReference type="InterPro" id="IPR024434">
    <property type="entry name" value="TSCPD_dom"/>
</dbReference>
<evidence type="ECO:0000256" key="4">
    <source>
        <dbReference type="ARBA" id="ARBA00022741"/>
    </source>
</evidence>
<dbReference type="RefSeq" id="WP_102266475.1">
    <property type="nucleotide sequence ID" value="NZ_CALVCM010000008.1"/>
</dbReference>
<comment type="caution">
    <text evidence="7">The sequence shown here is derived from an EMBL/GenBank/DDBJ whole genome shotgun (WGS) entry which is preliminary data.</text>
</comment>
<evidence type="ECO:0000256" key="1">
    <source>
        <dbReference type="ARBA" id="ARBA00007405"/>
    </source>
</evidence>
<protein>
    <recommendedName>
        <fullName evidence="2">ribonucleoside-diphosphate reductase</fullName>
        <ecNumber evidence="2">1.17.4.1</ecNumber>
    </recommendedName>
</protein>
<evidence type="ECO:0000259" key="6">
    <source>
        <dbReference type="Pfam" id="PF12637"/>
    </source>
</evidence>
<organism evidence="7 8">
    <name type="scientific">Massilicoli timonensis</name>
    <dbReference type="NCBI Taxonomy" id="2015901"/>
    <lineage>
        <taxon>Bacteria</taxon>
        <taxon>Bacillati</taxon>
        <taxon>Bacillota</taxon>
        <taxon>Erysipelotrichia</taxon>
        <taxon>Erysipelotrichales</taxon>
        <taxon>Erysipelotrichaceae</taxon>
        <taxon>Massilicoli</taxon>
    </lineage>
</organism>